<keyword evidence="2" id="KW-1185">Reference proteome</keyword>
<evidence type="ECO:0000313" key="2">
    <source>
        <dbReference type="Proteomes" id="UP001489004"/>
    </source>
</evidence>
<sequence>MTLLQRLQRYILQHPLGSLEHVALVLLTIYVLKGPCSGGGGGRVPLRRTSGLVTTAGASQDVQHCPAEEAHCCCDSWQQPGETSIFNMSGVSEAPQPTMDVDSIPIGQVVDHHDARGDIYRFKLGPNIILNLMKTKAGTMRSGDLHNCTQFDVVLAGKAKLHTLDAETGDETIIMYGANDFIKIPARVPHLFEFVEENYMVEWWECDFQAWYYKPYRDRIDQAADHATLSRAAQALESIAGSNG</sequence>
<dbReference type="EMBL" id="JALJOR010000015">
    <property type="protein sequence ID" value="KAK9805617.1"/>
    <property type="molecule type" value="Genomic_DNA"/>
</dbReference>
<dbReference type="Proteomes" id="UP001489004">
    <property type="component" value="Unassembled WGS sequence"/>
</dbReference>
<gene>
    <name evidence="1" type="ORF">WJX72_008019</name>
</gene>
<accession>A0AAW1PC26</accession>
<evidence type="ECO:0000313" key="1">
    <source>
        <dbReference type="EMBL" id="KAK9805617.1"/>
    </source>
</evidence>
<organism evidence="1 2">
    <name type="scientific">[Myrmecia] bisecta</name>
    <dbReference type="NCBI Taxonomy" id="41462"/>
    <lineage>
        <taxon>Eukaryota</taxon>
        <taxon>Viridiplantae</taxon>
        <taxon>Chlorophyta</taxon>
        <taxon>core chlorophytes</taxon>
        <taxon>Trebouxiophyceae</taxon>
        <taxon>Trebouxiales</taxon>
        <taxon>Trebouxiaceae</taxon>
        <taxon>Myrmecia</taxon>
    </lineage>
</organism>
<dbReference type="SUPFAM" id="SSF51182">
    <property type="entry name" value="RmlC-like cupins"/>
    <property type="match status" value="1"/>
</dbReference>
<dbReference type="InterPro" id="IPR011051">
    <property type="entry name" value="RmlC_Cupin_sf"/>
</dbReference>
<reference evidence="1 2" key="1">
    <citation type="journal article" date="2024" name="Nat. Commun.">
        <title>Phylogenomics reveals the evolutionary origins of lichenization in chlorophyte algae.</title>
        <authorList>
            <person name="Puginier C."/>
            <person name="Libourel C."/>
            <person name="Otte J."/>
            <person name="Skaloud P."/>
            <person name="Haon M."/>
            <person name="Grisel S."/>
            <person name="Petersen M."/>
            <person name="Berrin J.G."/>
            <person name="Delaux P.M."/>
            <person name="Dal Grande F."/>
            <person name="Keller J."/>
        </authorList>
    </citation>
    <scope>NUCLEOTIDE SEQUENCE [LARGE SCALE GENOMIC DNA]</scope>
    <source>
        <strain evidence="1 2">SAG 2043</strain>
    </source>
</reference>
<dbReference type="InterPro" id="IPR014710">
    <property type="entry name" value="RmlC-like_jellyroll"/>
</dbReference>
<dbReference type="AlphaFoldDB" id="A0AAW1PC26"/>
<comment type="caution">
    <text evidence="1">The sequence shown here is derived from an EMBL/GenBank/DDBJ whole genome shotgun (WGS) entry which is preliminary data.</text>
</comment>
<proteinExistence type="predicted"/>
<name>A0AAW1PC26_9CHLO</name>
<protein>
    <submittedName>
        <fullName evidence="1">Uncharacterized protein</fullName>
    </submittedName>
</protein>
<dbReference type="Gene3D" id="2.60.120.10">
    <property type="entry name" value="Jelly Rolls"/>
    <property type="match status" value="1"/>
</dbReference>